<dbReference type="GeneID" id="90075218"/>
<dbReference type="InterPro" id="IPR045238">
    <property type="entry name" value="Tim23-like"/>
</dbReference>
<evidence type="ECO:0000256" key="1">
    <source>
        <dbReference type="ARBA" id="ARBA00004141"/>
    </source>
</evidence>
<evidence type="ECO:0000256" key="2">
    <source>
        <dbReference type="ARBA" id="ARBA00022692"/>
    </source>
</evidence>
<dbReference type="AlphaFoldDB" id="A0AAV5QSX2"/>
<gene>
    <name evidence="5" type="ORF">DASC09_045680</name>
</gene>
<protein>
    <submittedName>
        <fullName evidence="5">Protein transporter</fullName>
    </submittedName>
</protein>
<dbReference type="GO" id="GO:0030150">
    <property type="term" value="P:protein import into mitochondrial matrix"/>
    <property type="evidence" value="ECO:0007669"/>
    <property type="project" value="TreeGrafter"/>
</dbReference>
<comment type="caution">
    <text evidence="5">The sequence shown here is derived from an EMBL/GenBank/DDBJ whole genome shotgun (WGS) entry which is preliminary data.</text>
</comment>
<reference evidence="5 6" key="1">
    <citation type="journal article" date="2023" name="Elife">
        <title>Identification of key yeast species and microbe-microbe interactions impacting larval growth of Drosophila in the wild.</title>
        <authorList>
            <person name="Mure A."/>
            <person name="Sugiura Y."/>
            <person name="Maeda R."/>
            <person name="Honda K."/>
            <person name="Sakurai N."/>
            <person name="Takahashi Y."/>
            <person name="Watada M."/>
            <person name="Katoh T."/>
            <person name="Gotoh A."/>
            <person name="Gotoh Y."/>
            <person name="Taniguchi I."/>
            <person name="Nakamura K."/>
            <person name="Hayashi T."/>
            <person name="Katayama T."/>
            <person name="Uemura T."/>
            <person name="Hattori Y."/>
        </authorList>
    </citation>
    <scope>NUCLEOTIDE SEQUENCE [LARGE SCALE GENOMIC DNA]</scope>
    <source>
        <strain evidence="5 6">SC-9</strain>
    </source>
</reference>
<organism evidence="5 6">
    <name type="scientific">Saccharomycopsis crataegensis</name>
    <dbReference type="NCBI Taxonomy" id="43959"/>
    <lineage>
        <taxon>Eukaryota</taxon>
        <taxon>Fungi</taxon>
        <taxon>Dikarya</taxon>
        <taxon>Ascomycota</taxon>
        <taxon>Saccharomycotina</taxon>
        <taxon>Saccharomycetes</taxon>
        <taxon>Saccharomycopsidaceae</taxon>
        <taxon>Saccharomycopsis</taxon>
    </lineage>
</organism>
<dbReference type="PANTHER" id="PTHR15371:SF0">
    <property type="entry name" value="SD19278P"/>
    <property type="match status" value="1"/>
</dbReference>
<name>A0AAV5QSX2_9ASCO</name>
<keyword evidence="6" id="KW-1185">Reference proteome</keyword>
<keyword evidence="4" id="KW-0472">Membrane</keyword>
<dbReference type="Pfam" id="PF02466">
    <property type="entry name" value="Tim17"/>
    <property type="match status" value="1"/>
</dbReference>
<dbReference type="PANTHER" id="PTHR15371">
    <property type="entry name" value="TIM23"/>
    <property type="match status" value="1"/>
</dbReference>
<proteinExistence type="predicted"/>
<dbReference type="GO" id="GO:0008320">
    <property type="term" value="F:protein transmembrane transporter activity"/>
    <property type="evidence" value="ECO:0007669"/>
    <property type="project" value="TreeGrafter"/>
</dbReference>
<accession>A0AAV5QSX2</accession>
<dbReference type="EMBL" id="BTFZ01000011">
    <property type="protein sequence ID" value="GMM37243.1"/>
    <property type="molecule type" value="Genomic_DNA"/>
</dbReference>
<evidence type="ECO:0000256" key="3">
    <source>
        <dbReference type="ARBA" id="ARBA00022989"/>
    </source>
</evidence>
<comment type="subcellular location">
    <subcellularLocation>
        <location evidence="1">Membrane</location>
        <topology evidence="1">Multi-pass membrane protein</topology>
    </subcellularLocation>
</comment>
<sequence>MSFLWGSSKPEEPKTVAAANNNDLQQRLGFDPSQVSSLNQAINLDAAKLHPLAELEKGVEYLDIEGESILSSEGSQNGFLPSRGFNDDLCYGTGTVYLSALSLGGAYGFVEGIRNIPRGTTSGKLRLNTILNHITKRGPFLGNSAGVLAITYNIINSSFGALKGKHDDWNSLAAGFLTGAIFKSSKGLKPMGLSAALMTGVAAAWCGVKRLAN</sequence>
<dbReference type="GO" id="GO:0005744">
    <property type="term" value="C:TIM23 mitochondrial import inner membrane translocase complex"/>
    <property type="evidence" value="ECO:0007669"/>
    <property type="project" value="TreeGrafter"/>
</dbReference>
<evidence type="ECO:0000313" key="6">
    <source>
        <dbReference type="Proteomes" id="UP001360560"/>
    </source>
</evidence>
<evidence type="ECO:0000313" key="5">
    <source>
        <dbReference type="EMBL" id="GMM37243.1"/>
    </source>
</evidence>
<dbReference type="RefSeq" id="XP_064854239.1">
    <property type="nucleotide sequence ID" value="XM_064998167.1"/>
</dbReference>
<keyword evidence="3" id="KW-1133">Transmembrane helix</keyword>
<keyword evidence="2" id="KW-0812">Transmembrane</keyword>
<dbReference type="Proteomes" id="UP001360560">
    <property type="component" value="Unassembled WGS sequence"/>
</dbReference>
<evidence type="ECO:0000256" key="4">
    <source>
        <dbReference type="ARBA" id="ARBA00023136"/>
    </source>
</evidence>